<feature type="transmembrane region" description="Helical" evidence="7">
    <location>
        <begin position="129"/>
        <end position="148"/>
    </location>
</feature>
<comment type="similarity">
    <text evidence="7">Belongs to the binding-protein-dependent transport system permease family.</text>
</comment>
<dbReference type="SUPFAM" id="SSF161098">
    <property type="entry name" value="MetI-like"/>
    <property type="match status" value="1"/>
</dbReference>
<dbReference type="GO" id="GO:0005886">
    <property type="term" value="C:plasma membrane"/>
    <property type="evidence" value="ECO:0007669"/>
    <property type="project" value="UniProtKB-SubCell"/>
</dbReference>
<feature type="transmembrane region" description="Helical" evidence="7">
    <location>
        <begin position="206"/>
        <end position="227"/>
    </location>
</feature>
<evidence type="ECO:0000256" key="6">
    <source>
        <dbReference type="ARBA" id="ARBA00023136"/>
    </source>
</evidence>
<keyword evidence="2 7" id="KW-0813">Transport</keyword>
<dbReference type="InterPro" id="IPR000515">
    <property type="entry name" value="MetI-like"/>
</dbReference>
<dbReference type="AlphaFoldDB" id="A0A7X2Z2A7"/>
<evidence type="ECO:0000313" key="9">
    <source>
        <dbReference type="EMBL" id="MUG46176.1"/>
    </source>
</evidence>
<dbReference type="PANTHER" id="PTHR43744:SF9">
    <property type="entry name" value="POLYGALACTURONAN_RHAMNOGALACTURONAN TRANSPORT SYSTEM PERMEASE PROTEIN YTCP"/>
    <property type="match status" value="1"/>
</dbReference>
<dbReference type="EMBL" id="WNZW01000005">
    <property type="protein sequence ID" value="MUG46176.1"/>
    <property type="molecule type" value="Genomic_DNA"/>
</dbReference>
<dbReference type="Proteomes" id="UP000447876">
    <property type="component" value="Unassembled WGS sequence"/>
</dbReference>
<dbReference type="PANTHER" id="PTHR43744">
    <property type="entry name" value="ABC TRANSPORTER PERMEASE PROTEIN MG189-RELATED-RELATED"/>
    <property type="match status" value="1"/>
</dbReference>
<accession>A0A7X2Z2A7</accession>
<keyword evidence="3" id="KW-1003">Cell membrane</keyword>
<feature type="transmembrane region" description="Helical" evidence="7">
    <location>
        <begin position="92"/>
        <end position="117"/>
    </location>
</feature>
<evidence type="ECO:0000256" key="4">
    <source>
        <dbReference type="ARBA" id="ARBA00022692"/>
    </source>
</evidence>
<dbReference type="InterPro" id="IPR035906">
    <property type="entry name" value="MetI-like_sf"/>
</dbReference>
<dbReference type="OrthoDB" id="9810086at2"/>
<protein>
    <submittedName>
        <fullName evidence="9">ABC transporter permease subunit</fullName>
    </submittedName>
</protein>
<comment type="caution">
    <text evidence="9">The sequence shown here is derived from an EMBL/GenBank/DDBJ whole genome shotgun (WGS) entry which is preliminary data.</text>
</comment>
<feature type="domain" description="ABC transmembrane type-1" evidence="8">
    <location>
        <begin position="93"/>
        <end position="284"/>
    </location>
</feature>
<evidence type="ECO:0000256" key="2">
    <source>
        <dbReference type="ARBA" id="ARBA00022448"/>
    </source>
</evidence>
<evidence type="ECO:0000313" key="10">
    <source>
        <dbReference type="Proteomes" id="UP000447876"/>
    </source>
</evidence>
<dbReference type="Pfam" id="PF00528">
    <property type="entry name" value="BPD_transp_1"/>
    <property type="match status" value="1"/>
</dbReference>
<evidence type="ECO:0000256" key="3">
    <source>
        <dbReference type="ARBA" id="ARBA00022475"/>
    </source>
</evidence>
<keyword evidence="4 7" id="KW-0812">Transmembrane</keyword>
<evidence type="ECO:0000256" key="5">
    <source>
        <dbReference type="ARBA" id="ARBA00022989"/>
    </source>
</evidence>
<keyword evidence="6 7" id="KW-0472">Membrane</keyword>
<dbReference type="CDD" id="cd06261">
    <property type="entry name" value="TM_PBP2"/>
    <property type="match status" value="1"/>
</dbReference>
<dbReference type="PROSITE" id="PS50928">
    <property type="entry name" value="ABC_TM1"/>
    <property type="match status" value="1"/>
</dbReference>
<keyword evidence="5 7" id="KW-1133">Transmembrane helix</keyword>
<feature type="transmembrane region" description="Helical" evidence="7">
    <location>
        <begin position="160"/>
        <end position="177"/>
    </location>
</feature>
<evidence type="ECO:0000256" key="7">
    <source>
        <dbReference type="RuleBase" id="RU363032"/>
    </source>
</evidence>
<proteinExistence type="inferred from homology"/>
<reference evidence="9 10" key="1">
    <citation type="submission" date="2019-11" db="EMBL/GenBank/DDBJ databases">
        <title>Draft genome sequences of five Paenibacillus species of dairy origin.</title>
        <authorList>
            <person name="Olajide A.M."/>
            <person name="Chen S."/>
            <person name="Lapointe G."/>
        </authorList>
    </citation>
    <scope>NUCLEOTIDE SEQUENCE [LARGE SCALE GENOMIC DNA]</scope>
    <source>
        <strain evidence="9 10">12CR55</strain>
    </source>
</reference>
<feature type="transmembrane region" description="Helical" evidence="7">
    <location>
        <begin position="280"/>
        <end position="297"/>
    </location>
</feature>
<dbReference type="Gene3D" id="1.10.3720.10">
    <property type="entry name" value="MetI-like"/>
    <property type="match status" value="1"/>
</dbReference>
<name>A0A7X2Z2A7_9BACL</name>
<gene>
    <name evidence="9" type="ORF">GNP95_14380</name>
</gene>
<feature type="transmembrane region" description="Helical" evidence="7">
    <location>
        <begin position="27"/>
        <end position="51"/>
    </location>
</feature>
<dbReference type="GO" id="GO:0055085">
    <property type="term" value="P:transmembrane transport"/>
    <property type="evidence" value="ECO:0007669"/>
    <property type="project" value="InterPro"/>
</dbReference>
<evidence type="ECO:0000259" key="8">
    <source>
        <dbReference type="PROSITE" id="PS50928"/>
    </source>
</evidence>
<evidence type="ECO:0000256" key="1">
    <source>
        <dbReference type="ARBA" id="ARBA00004651"/>
    </source>
</evidence>
<comment type="subcellular location">
    <subcellularLocation>
        <location evidence="1 7">Cell membrane</location>
        <topology evidence="1 7">Multi-pass membrane protein</topology>
    </subcellularLocation>
</comment>
<sequence>MHVQAKELPMVRKTSKGTKIKPDKATIAFNVIGYTLLTAISIVCLIPFWLIVAGSFTDEMEIIAEGFKLFPNTISFEAYKSVFATPEQIYRAYGVTIGVTVAGSVLGLLLTSMAGYVLSRKDFIYRNSLSFFIYFTTLFSGGLIPWYIMMTKYLGLKDSYWALILPPLISAWNIILMRNFMKSIPDSVIESAKIDGAGDFLIYRKIILPLSTPGLATIGLFLALGYWNDWFNANVFITSDHKYPLQFLLYKILSSAAVLRTQTGAYLAANVVPPTETLKMAVAVVATGPIILLYPFVQKYFVKGLTIGAVKG</sequence>
<dbReference type="RefSeq" id="WP_155611580.1">
    <property type="nucleotide sequence ID" value="NZ_WNZW01000005.1"/>
</dbReference>
<organism evidence="9 10">
    <name type="scientific">Paenibacillus woosongensis</name>
    <dbReference type="NCBI Taxonomy" id="307580"/>
    <lineage>
        <taxon>Bacteria</taxon>
        <taxon>Bacillati</taxon>
        <taxon>Bacillota</taxon>
        <taxon>Bacilli</taxon>
        <taxon>Bacillales</taxon>
        <taxon>Paenibacillaceae</taxon>
        <taxon>Paenibacillus</taxon>
    </lineage>
</organism>